<name>A0A7V5Y0L1_UNCW3</name>
<dbReference type="Gene3D" id="3.30.70.870">
    <property type="entry name" value="Elongation Factor G (Translational Gtpase), domain 3"/>
    <property type="match status" value="1"/>
</dbReference>
<accession>A0A7V5Y0L1</accession>
<evidence type="ECO:0000256" key="2">
    <source>
        <dbReference type="ARBA" id="ARBA00022741"/>
    </source>
</evidence>
<dbReference type="InterPro" id="IPR005225">
    <property type="entry name" value="Small_GTP-bd"/>
</dbReference>
<dbReference type="Pfam" id="PF14492">
    <property type="entry name" value="EFG_III"/>
    <property type="match status" value="1"/>
</dbReference>
<dbReference type="InterPro" id="IPR020568">
    <property type="entry name" value="Ribosomal_Su5_D2-typ_SF"/>
</dbReference>
<dbReference type="GO" id="GO:0003746">
    <property type="term" value="F:translation elongation factor activity"/>
    <property type="evidence" value="ECO:0007669"/>
    <property type="project" value="UniProtKB-UniRule"/>
</dbReference>
<reference evidence="6" key="1">
    <citation type="journal article" date="2020" name="mSystems">
        <title>Genome- and Community-Level Interaction Insights into Carbon Utilization and Element Cycling Functions of Hydrothermarchaeota in Hydrothermal Sediment.</title>
        <authorList>
            <person name="Zhou Z."/>
            <person name="Liu Y."/>
            <person name="Xu W."/>
            <person name="Pan J."/>
            <person name="Luo Z.H."/>
            <person name="Li M."/>
        </authorList>
    </citation>
    <scope>NUCLEOTIDE SEQUENCE [LARGE SCALE GENOMIC DNA]</scope>
    <source>
        <strain evidence="6">SpSt-791</strain>
    </source>
</reference>
<dbReference type="AlphaFoldDB" id="A0A7V5Y0L1"/>
<keyword evidence="3" id="KW-0342">GTP-binding</keyword>
<protein>
    <recommendedName>
        <fullName evidence="4">Elongation factor G</fullName>
    </recommendedName>
</protein>
<gene>
    <name evidence="6" type="primary">fusA</name>
    <name evidence="6" type="ORF">ENV79_05325</name>
</gene>
<dbReference type="FunFam" id="3.30.230.10:FF:000003">
    <property type="entry name" value="Elongation factor G"/>
    <property type="match status" value="1"/>
</dbReference>
<dbReference type="CDD" id="cd04170">
    <property type="entry name" value="EF-G_bact"/>
    <property type="match status" value="1"/>
</dbReference>
<dbReference type="PANTHER" id="PTHR43261">
    <property type="entry name" value="TRANSLATION ELONGATION FACTOR G-RELATED"/>
    <property type="match status" value="1"/>
</dbReference>
<dbReference type="InterPro" id="IPR000795">
    <property type="entry name" value="T_Tr_GTP-bd_dom"/>
</dbReference>
<dbReference type="Pfam" id="PF22042">
    <property type="entry name" value="EF-G_D2"/>
    <property type="match status" value="1"/>
</dbReference>
<evidence type="ECO:0000256" key="1">
    <source>
        <dbReference type="ARBA" id="ARBA00005870"/>
    </source>
</evidence>
<dbReference type="InterPro" id="IPR053905">
    <property type="entry name" value="EF-G-like_DII"/>
</dbReference>
<organism evidence="6">
    <name type="scientific">candidate division WOR-3 bacterium</name>
    <dbReference type="NCBI Taxonomy" id="2052148"/>
    <lineage>
        <taxon>Bacteria</taxon>
        <taxon>Bacteria division WOR-3</taxon>
    </lineage>
</organism>
<evidence type="ECO:0000259" key="5">
    <source>
        <dbReference type="PROSITE" id="PS51722"/>
    </source>
</evidence>
<evidence type="ECO:0000256" key="4">
    <source>
        <dbReference type="NCBIfam" id="TIGR00484"/>
    </source>
</evidence>
<dbReference type="GO" id="GO:0032790">
    <property type="term" value="P:ribosome disassembly"/>
    <property type="evidence" value="ECO:0007669"/>
    <property type="project" value="TreeGrafter"/>
</dbReference>
<keyword evidence="6" id="KW-0648">Protein biosynthesis</keyword>
<dbReference type="Pfam" id="PF03764">
    <property type="entry name" value="EFG_IV"/>
    <property type="match status" value="1"/>
</dbReference>
<dbReference type="SMART" id="SM00889">
    <property type="entry name" value="EFG_IV"/>
    <property type="match status" value="1"/>
</dbReference>
<dbReference type="Pfam" id="PF00679">
    <property type="entry name" value="EFG_C"/>
    <property type="match status" value="1"/>
</dbReference>
<comment type="similarity">
    <text evidence="1">Belongs to the TRAFAC class translation factor GTPase superfamily. Classic translation factor GTPase family. EF-G/EF-2 subfamily.</text>
</comment>
<dbReference type="InterPro" id="IPR027417">
    <property type="entry name" value="P-loop_NTPase"/>
</dbReference>
<dbReference type="SUPFAM" id="SSF54980">
    <property type="entry name" value="EF-G C-terminal domain-like"/>
    <property type="match status" value="2"/>
</dbReference>
<dbReference type="CDD" id="cd03713">
    <property type="entry name" value="EFG_mtEFG_C"/>
    <property type="match status" value="1"/>
</dbReference>
<dbReference type="InterPro" id="IPR009022">
    <property type="entry name" value="EFG_III"/>
</dbReference>
<dbReference type="InterPro" id="IPR005517">
    <property type="entry name" value="Transl_elong_EFG/EF2_IV"/>
</dbReference>
<dbReference type="GO" id="GO:0005525">
    <property type="term" value="F:GTP binding"/>
    <property type="evidence" value="ECO:0007669"/>
    <property type="project" value="UniProtKB-UniRule"/>
</dbReference>
<dbReference type="InterPro" id="IPR009000">
    <property type="entry name" value="Transl_B-barrel_sf"/>
</dbReference>
<dbReference type="EMBL" id="DTHS01000034">
    <property type="protein sequence ID" value="HHR49037.1"/>
    <property type="molecule type" value="Genomic_DNA"/>
</dbReference>
<dbReference type="SUPFAM" id="SSF54211">
    <property type="entry name" value="Ribosomal protein S5 domain 2-like"/>
    <property type="match status" value="1"/>
</dbReference>
<dbReference type="NCBIfam" id="TIGR00484">
    <property type="entry name" value="EF-G"/>
    <property type="match status" value="1"/>
</dbReference>
<dbReference type="CDD" id="cd04088">
    <property type="entry name" value="EFG_mtEFG_II"/>
    <property type="match status" value="1"/>
</dbReference>
<dbReference type="NCBIfam" id="NF009381">
    <property type="entry name" value="PRK12740.1-5"/>
    <property type="match status" value="1"/>
</dbReference>
<evidence type="ECO:0000313" key="6">
    <source>
        <dbReference type="EMBL" id="HHR49037.1"/>
    </source>
</evidence>
<dbReference type="FunFam" id="3.30.70.240:FF:000001">
    <property type="entry name" value="Elongation factor G"/>
    <property type="match status" value="1"/>
</dbReference>
<proteinExistence type="inferred from homology"/>
<dbReference type="InterPro" id="IPR041095">
    <property type="entry name" value="EFG_II"/>
</dbReference>
<evidence type="ECO:0000256" key="3">
    <source>
        <dbReference type="ARBA" id="ARBA00023134"/>
    </source>
</evidence>
<dbReference type="Gene3D" id="3.40.50.300">
    <property type="entry name" value="P-loop containing nucleotide triphosphate hydrolases"/>
    <property type="match status" value="1"/>
</dbReference>
<dbReference type="InterPro" id="IPR004540">
    <property type="entry name" value="Transl_elong_EFG/EF2"/>
</dbReference>
<dbReference type="InterPro" id="IPR035647">
    <property type="entry name" value="EFG_III/V"/>
</dbReference>
<dbReference type="SMART" id="SM00838">
    <property type="entry name" value="EFG_C"/>
    <property type="match status" value="1"/>
</dbReference>
<dbReference type="Pfam" id="PF00009">
    <property type="entry name" value="GTP_EFTU"/>
    <property type="match status" value="1"/>
</dbReference>
<dbReference type="InterPro" id="IPR035649">
    <property type="entry name" value="EFG_V"/>
</dbReference>
<dbReference type="PRINTS" id="PR00315">
    <property type="entry name" value="ELONGATNFCT"/>
</dbReference>
<dbReference type="CDD" id="cd01434">
    <property type="entry name" value="EFG_mtEFG1_IV"/>
    <property type="match status" value="1"/>
</dbReference>
<sequence>MLLLYTMWNYDIKKIRNIGLFGHGSSGKTSIADVLLYLLKQNTRIGRVDNGTSIFDYDEEEIERKISIYLSLAYGIYNDYFFNILDTPGYLDFIGEVYAGVRAIDSGIIVVDASSGIEVGTELAYKILSENNKPIVFFINKLKKEHTDFYKTLDDLKKDFPIKIFAFFLPVGKELDFSGVYDLLAEKVYLYQNEELKVLNEIPEEIKKIKADYYEKIVEVACDCDESIMNDYLEGKEIEKERIKAAIKKGILNREIAPVLLGDALNNIGISLILDFAINYLPSPIDYPKIKVIDLNTNEEKELTINDKDTVAFCFKTLSDPHIGDLNIVRVFSGELSSGMSLLNANTQREEKINQIYYLKGKERYETNRLRAGEIGALVKLKETKTNHTLTSPNNPVKIPPIEFPPPSISVAVVPKTKGDEERISNGLHRLSDEDPTFTFHYDYELKQQLVNGLGELHLDVIISKLRRRFNVNIDLEKPKVPYRETIRKTATAMGKYVKQSGGRGQYGICYIKIEPLERGAGYEFVNQIFGGAIPASYIPAVETGIKKAMESGVVAGYKVVDVRVILYDGKYHPVDSSNLAFEIAGSLAFKEAQKQADPYLLEPIYNIEVICPEANMGEVIGDLNARRGRILGIESEGKMQKIKALVPYAELYKYSSTLRSITQGRGYFTMKFSHYEEVPRELALKIIEEAKKEAKKE</sequence>
<dbReference type="NCBIfam" id="TIGR00231">
    <property type="entry name" value="small_GTP"/>
    <property type="match status" value="1"/>
</dbReference>
<dbReference type="InterPro" id="IPR014721">
    <property type="entry name" value="Ribsml_uS5_D2-typ_fold_subgr"/>
</dbReference>
<dbReference type="PANTHER" id="PTHR43261:SF6">
    <property type="entry name" value="ELONGATION FACTOR G-LIKE PROTEIN"/>
    <property type="match status" value="1"/>
</dbReference>
<dbReference type="SUPFAM" id="SSF50447">
    <property type="entry name" value="Translation proteins"/>
    <property type="match status" value="1"/>
</dbReference>
<dbReference type="Gene3D" id="3.30.70.240">
    <property type="match status" value="1"/>
</dbReference>
<comment type="caution">
    <text evidence="6">The sequence shown here is derived from an EMBL/GenBank/DDBJ whole genome shotgun (WGS) entry which is preliminary data.</text>
</comment>
<dbReference type="CDD" id="cd16262">
    <property type="entry name" value="EFG_III"/>
    <property type="match status" value="1"/>
</dbReference>
<dbReference type="GO" id="GO:0003924">
    <property type="term" value="F:GTPase activity"/>
    <property type="evidence" value="ECO:0007669"/>
    <property type="project" value="InterPro"/>
</dbReference>
<dbReference type="SUPFAM" id="SSF52540">
    <property type="entry name" value="P-loop containing nucleoside triphosphate hydrolases"/>
    <property type="match status" value="1"/>
</dbReference>
<keyword evidence="6" id="KW-0251">Elongation factor</keyword>
<keyword evidence="2" id="KW-0547">Nucleotide-binding</keyword>
<dbReference type="Gene3D" id="3.30.230.10">
    <property type="match status" value="1"/>
</dbReference>
<dbReference type="InterPro" id="IPR047872">
    <property type="entry name" value="EFG_IV"/>
</dbReference>
<feature type="domain" description="Tr-type G" evidence="5">
    <location>
        <begin position="13"/>
        <end position="285"/>
    </location>
</feature>
<dbReference type="Gene3D" id="2.40.30.10">
    <property type="entry name" value="Translation factors"/>
    <property type="match status" value="1"/>
</dbReference>
<dbReference type="InterPro" id="IPR000640">
    <property type="entry name" value="EFG_V-like"/>
</dbReference>
<dbReference type="PROSITE" id="PS51722">
    <property type="entry name" value="G_TR_2"/>
    <property type="match status" value="1"/>
</dbReference>